<dbReference type="InterPro" id="IPR007076">
    <property type="entry name" value="TfoX_N"/>
</dbReference>
<dbReference type="STRING" id="1527607.SAMN05428957_101542"/>
<sequence length="136" mass="14662">MPARPLLDATLQLIDAVRAALAERLGAQDVVDERTLFGCHAFMVNGKLCLGVKGEALLVRLPPAQHASVAEQPGVRELDARGGMPGYFWIDPAGYATQAQWQHWLDAALAYNPLARATPRRRRPSLPPSSSGRGPG</sequence>
<dbReference type="Proteomes" id="UP000198552">
    <property type="component" value="Unassembled WGS sequence"/>
</dbReference>
<proteinExistence type="predicted"/>
<protein>
    <submittedName>
        <fullName evidence="2">TfoX N-terminal domain-containing protein</fullName>
    </submittedName>
</protein>
<dbReference type="OrthoDB" id="214902at2"/>
<accession>A0A1G9PQP8</accession>
<name>A0A1G9PQP8_9BURK</name>
<reference evidence="3" key="1">
    <citation type="submission" date="2016-10" db="EMBL/GenBank/DDBJ databases">
        <authorList>
            <person name="Varghese N."/>
            <person name="Submissions S."/>
        </authorList>
    </citation>
    <scope>NUCLEOTIDE SEQUENCE [LARGE SCALE GENOMIC DNA]</scope>
    <source>
        <strain evidence="3">EPL6</strain>
    </source>
</reference>
<dbReference type="SUPFAM" id="SSF159894">
    <property type="entry name" value="YgaC/TfoX-N like"/>
    <property type="match status" value="1"/>
</dbReference>
<evidence type="ECO:0000259" key="1">
    <source>
        <dbReference type="Pfam" id="PF04993"/>
    </source>
</evidence>
<keyword evidence="3" id="KW-1185">Reference proteome</keyword>
<dbReference type="RefSeq" id="WP_091566356.1">
    <property type="nucleotide sequence ID" value="NZ_FNHP01000001.1"/>
</dbReference>
<dbReference type="Pfam" id="PF04993">
    <property type="entry name" value="TfoX_N"/>
    <property type="match status" value="1"/>
</dbReference>
<dbReference type="Gene3D" id="3.30.1460.30">
    <property type="entry name" value="YgaC/TfoX-N like chaperone"/>
    <property type="match status" value="1"/>
</dbReference>
<dbReference type="AlphaFoldDB" id="A0A1G9PQP8"/>
<gene>
    <name evidence="2" type="ORF">SAMN05428957_101542</name>
</gene>
<dbReference type="EMBL" id="FNHP01000001">
    <property type="protein sequence ID" value="SDM00567.1"/>
    <property type="molecule type" value="Genomic_DNA"/>
</dbReference>
<organism evidence="2 3">
    <name type="scientific">Oryzisolibacter propanilivorax</name>
    <dbReference type="NCBI Taxonomy" id="1527607"/>
    <lineage>
        <taxon>Bacteria</taxon>
        <taxon>Pseudomonadati</taxon>
        <taxon>Pseudomonadota</taxon>
        <taxon>Betaproteobacteria</taxon>
        <taxon>Burkholderiales</taxon>
        <taxon>Comamonadaceae</taxon>
        <taxon>Oryzisolibacter</taxon>
    </lineage>
</organism>
<feature type="domain" description="TfoX N-terminal" evidence="1">
    <location>
        <begin position="25"/>
        <end position="110"/>
    </location>
</feature>
<evidence type="ECO:0000313" key="2">
    <source>
        <dbReference type="EMBL" id="SDM00567.1"/>
    </source>
</evidence>
<evidence type="ECO:0000313" key="3">
    <source>
        <dbReference type="Proteomes" id="UP000198552"/>
    </source>
</evidence>